<dbReference type="GO" id="GO:0016301">
    <property type="term" value="F:kinase activity"/>
    <property type="evidence" value="ECO:0007669"/>
    <property type="project" value="UniProtKB-KW"/>
</dbReference>
<dbReference type="RefSeq" id="WP_270880834.1">
    <property type="nucleotide sequence ID" value="NZ_JAQFVF010000038.1"/>
</dbReference>
<keyword evidence="6 15" id="KW-0812">Transmembrane</keyword>
<feature type="domain" description="HAMP" evidence="17">
    <location>
        <begin position="74"/>
        <end position="129"/>
    </location>
</feature>
<evidence type="ECO:0000256" key="10">
    <source>
        <dbReference type="ARBA" id="ARBA00022989"/>
    </source>
</evidence>
<gene>
    <name evidence="18" type="ORF">ACFPOG_30095</name>
</gene>
<evidence type="ECO:0000256" key="5">
    <source>
        <dbReference type="ARBA" id="ARBA00022679"/>
    </source>
</evidence>
<name>A0ABW0KIL6_9BACL</name>
<dbReference type="SMART" id="SM00304">
    <property type="entry name" value="HAMP"/>
    <property type="match status" value="1"/>
</dbReference>
<protein>
    <recommendedName>
        <fullName evidence="13">Sensor histidine kinase</fullName>
        <ecNumber evidence="13">2.7.13.3</ecNumber>
    </recommendedName>
</protein>
<dbReference type="PROSITE" id="PS50885">
    <property type="entry name" value="HAMP"/>
    <property type="match status" value="1"/>
</dbReference>
<keyword evidence="12 13" id="KW-0472">Membrane</keyword>
<evidence type="ECO:0000256" key="14">
    <source>
        <dbReference type="SAM" id="Coils"/>
    </source>
</evidence>
<dbReference type="InterPro" id="IPR011712">
    <property type="entry name" value="Sig_transdc_His_kin_sub3_dim/P"/>
</dbReference>
<dbReference type="PANTHER" id="PTHR24421:SF37">
    <property type="entry name" value="SENSOR HISTIDINE KINASE NARS"/>
    <property type="match status" value="1"/>
</dbReference>
<keyword evidence="19" id="KW-1185">Reference proteome</keyword>
<sequence length="357" mass="40123">MNDRSTASIRWKLSALCSVLALVVFILTTATFLIIFDLTLRVILLVEWLNIPVMLWIGFFVVMLGAFVGHSIARKMKVRLEELGDAVYKFGRGRYGHRLQIDVNRRQDEIGLIGLHLNEMAEQIERQVASLQKLSAEKAELLERSNRTVVLEERQRIARDLHDAVSQQLFAISMMTAAILESDELGEGKLRKRIAAVENLAETAQSEMRALLMQLRPPTLAGKSLNEAIEQFLLECVEKQQQIKLRWELADHLPELSKGIEDHLFRMVQEGMSNVLRHSQATSASVKLRVVDSRMLHLRVTDNGIGFETGDVKDTSYGLKTLQERANEIGGVVDFVSAPGKGTQVDVKVPIVSTEGR</sequence>
<dbReference type="EMBL" id="JBHSMJ010000054">
    <property type="protein sequence ID" value="MFC5452461.1"/>
    <property type="molecule type" value="Genomic_DNA"/>
</dbReference>
<evidence type="ECO:0000256" key="11">
    <source>
        <dbReference type="ARBA" id="ARBA00023012"/>
    </source>
</evidence>
<dbReference type="CDD" id="cd16917">
    <property type="entry name" value="HATPase_UhpB-NarQ-NarX-like"/>
    <property type="match status" value="1"/>
</dbReference>
<evidence type="ECO:0000256" key="6">
    <source>
        <dbReference type="ARBA" id="ARBA00022692"/>
    </source>
</evidence>
<keyword evidence="9 13" id="KW-0067">ATP-binding</keyword>
<accession>A0ABW0KIL6</accession>
<evidence type="ECO:0000256" key="7">
    <source>
        <dbReference type="ARBA" id="ARBA00022741"/>
    </source>
</evidence>
<proteinExistence type="predicted"/>
<evidence type="ECO:0000256" key="2">
    <source>
        <dbReference type="ARBA" id="ARBA00004651"/>
    </source>
</evidence>
<dbReference type="PIRSF" id="PIRSF037431">
    <property type="entry name" value="STHK_LiaS"/>
    <property type="match status" value="1"/>
</dbReference>
<dbReference type="Gene3D" id="3.30.565.10">
    <property type="entry name" value="Histidine kinase-like ATPase, C-terminal domain"/>
    <property type="match status" value="1"/>
</dbReference>
<evidence type="ECO:0000256" key="4">
    <source>
        <dbReference type="ARBA" id="ARBA00022553"/>
    </source>
</evidence>
<evidence type="ECO:0000313" key="19">
    <source>
        <dbReference type="Proteomes" id="UP001596044"/>
    </source>
</evidence>
<keyword evidence="8 13" id="KW-0418">Kinase</keyword>
<evidence type="ECO:0000259" key="16">
    <source>
        <dbReference type="PROSITE" id="PS50109"/>
    </source>
</evidence>
<dbReference type="InterPro" id="IPR017202">
    <property type="entry name" value="LiaS/VraS"/>
</dbReference>
<keyword evidence="11 13" id="KW-0902">Two-component regulatory system</keyword>
<keyword evidence="4" id="KW-0597">Phosphoprotein</keyword>
<evidence type="ECO:0000256" key="9">
    <source>
        <dbReference type="ARBA" id="ARBA00022840"/>
    </source>
</evidence>
<dbReference type="Pfam" id="PF02518">
    <property type="entry name" value="HATPase_c"/>
    <property type="match status" value="1"/>
</dbReference>
<keyword evidence="3 13" id="KW-1003">Cell membrane</keyword>
<keyword evidence="5 13" id="KW-0808">Transferase</keyword>
<evidence type="ECO:0000256" key="15">
    <source>
        <dbReference type="SAM" id="Phobius"/>
    </source>
</evidence>
<evidence type="ECO:0000256" key="8">
    <source>
        <dbReference type="ARBA" id="ARBA00022777"/>
    </source>
</evidence>
<dbReference type="Pfam" id="PF07730">
    <property type="entry name" value="HisKA_3"/>
    <property type="match status" value="1"/>
</dbReference>
<dbReference type="SUPFAM" id="SSF55874">
    <property type="entry name" value="ATPase domain of HSP90 chaperone/DNA topoisomerase II/histidine kinase"/>
    <property type="match status" value="1"/>
</dbReference>
<comment type="subcellular location">
    <subcellularLocation>
        <location evidence="2 13">Cell membrane</location>
        <topology evidence="2 13">Multi-pass membrane protein</topology>
    </subcellularLocation>
</comment>
<feature type="coiled-coil region" evidence="14">
    <location>
        <begin position="117"/>
        <end position="144"/>
    </location>
</feature>
<evidence type="ECO:0000256" key="1">
    <source>
        <dbReference type="ARBA" id="ARBA00000085"/>
    </source>
</evidence>
<dbReference type="InterPro" id="IPR003660">
    <property type="entry name" value="HAMP_dom"/>
</dbReference>
<keyword evidence="14" id="KW-0175">Coiled coil</keyword>
<dbReference type="Proteomes" id="UP001596044">
    <property type="component" value="Unassembled WGS sequence"/>
</dbReference>
<dbReference type="Pfam" id="PF00672">
    <property type="entry name" value="HAMP"/>
    <property type="match status" value="1"/>
</dbReference>
<dbReference type="PROSITE" id="PS50109">
    <property type="entry name" value="HIS_KIN"/>
    <property type="match status" value="1"/>
</dbReference>
<dbReference type="InterPro" id="IPR050482">
    <property type="entry name" value="Sensor_HK_TwoCompSys"/>
</dbReference>
<evidence type="ECO:0000256" key="12">
    <source>
        <dbReference type="ARBA" id="ARBA00023136"/>
    </source>
</evidence>
<dbReference type="InterPro" id="IPR005467">
    <property type="entry name" value="His_kinase_dom"/>
</dbReference>
<dbReference type="PANTHER" id="PTHR24421">
    <property type="entry name" value="NITRATE/NITRITE SENSOR PROTEIN NARX-RELATED"/>
    <property type="match status" value="1"/>
</dbReference>
<dbReference type="CDD" id="cd06225">
    <property type="entry name" value="HAMP"/>
    <property type="match status" value="1"/>
</dbReference>
<evidence type="ECO:0000313" key="18">
    <source>
        <dbReference type="EMBL" id="MFC5452461.1"/>
    </source>
</evidence>
<evidence type="ECO:0000256" key="3">
    <source>
        <dbReference type="ARBA" id="ARBA00022475"/>
    </source>
</evidence>
<dbReference type="InterPro" id="IPR003594">
    <property type="entry name" value="HATPase_dom"/>
</dbReference>
<keyword evidence="10 15" id="KW-1133">Transmembrane helix</keyword>
<comment type="catalytic activity">
    <reaction evidence="1 13">
        <text>ATP + protein L-histidine = ADP + protein N-phospho-L-histidine.</text>
        <dbReference type="EC" id="2.7.13.3"/>
    </reaction>
</comment>
<dbReference type="InterPro" id="IPR036890">
    <property type="entry name" value="HATPase_C_sf"/>
</dbReference>
<feature type="domain" description="Histidine kinase" evidence="16">
    <location>
        <begin position="156"/>
        <end position="353"/>
    </location>
</feature>
<feature type="transmembrane region" description="Helical" evidence="15">
    <location>
        <begin position="48"/>
        <end position="69"/>
    </location>
</feature>
<feature type="transmembrane region" description="Helical" evidence="15">
    <location>
        <begin position="12"/>
        <end position="36"/>
    </location>
</feature>
<organism evidence="18 19">
    <name type="scientific">Paenibacillus aestuarii</name>
    <dbReference type="NCBI Taxonomy" id="516965"/>
    <lineage>
        <taxon>Bacteria</taxon>
        <taxon>Bacillati</taxon>
        <taxon>Bacillota</taxon>
        <taxon>Bacilli</taxon>
        <taxon>Bacillales</taxon>
        <taxon>Paenibacillaceae</taxon>
        <taxon>Paenibacillus</taxon>
    </lineage>
</organism>
<keyword evidence="7 13" id="KW-0547">Nucleotide-binding</keyword>
<evidence type="ECO:0000256" key="13">
    <source>
        <dbReference type="PIRNR" id="PIRNR037431"/>
    </source>
</evidence>
<reference evidence="19" key="1">
    <citation type="journal article" date="2019" name="Int. J. Syst. Evol. Microbiol.">
        <title>The Global Catalogue of Microorganisms (GCM) 10K type strain sequencing project: providing services to taxonomists for standard genome sequencing and annotation.</title>
        <authorList>
            <consortium name="The Broad Institute Genomics Platform"/>
            <consortium name="The Broad Institute Genome Sequencing Center for Infectious Disease"/>
            <person name="Wu L."/>
            <person name="Ma J."/>
        </authorList>
    </citation>
    <scope>NUCLEOTIDE SEQUENCE [LARGE SCALE GENOMIC DNA]</scope>
    <source>
        <strain evidence="19">KACC 11904</strain>
    </source>
</reference>
<dbReference type="EC" id="2.7.13.3" evidence="13"/>
<dbReference type="SMART" id="SM00387">
    <property type="entry name" value="HATPase_c"/>
    <property type="match status" value="1"/>
</dbReference>
<comment type="caution">
    <text evidence="18">The sequence shown here is derived from an EMBL/GenBank/DDBJ whole genome shotgun (WGS) entry which is preliminary data.</text>
</comment>
<evidence type="ECO:0000259" key="17">
    <source>
        <dbReference type="PROSITE" id="PS50885"/>
    </source>
</evidence>
<dbReference type="Gene3D" id="1.20.5.1930">
    <property type="match status" value="1"/>
</dbReference>
<dbReference type="Gene3D" id="6.10.340.10">
    <property type="match status" value="1"/>
</dbReference>